<sequence>MDTLYESAPSAIALMRTAVVVIAPFAALYVTMTLLLAWVEAATATPDRTGLLAVLTEPVRTYLDGQAAALPISGETAYRAWQFSGCAAFLLAACRRGSGRAIWGLWGAASVAMVWMGTPETGRAAAAGIAVFAWSAAATVAWRGLRLRRPAGEIHLPEPRIDVHLHQSPSVLTPYRVDSRSTWLN</sequence>
<dbReference type="EMBL" id="BSBI01000013">
    <property type="protein sequence ID" value="GLF98046.1"/>
    <property type="molecule type" value="Genomic_DNA"/>
</dbReference>
<protein>
    <submittedName>
        <fullName evidence="2">Uncharacterized protein</fullName>
    </submittedName>
</protein>
<feature type="transmembrane region" description="Helical" evidence="1">
    <location>
        <begin position="124"/>
        <end position="142"/>
    </location>
</feature>
<feature type="transmembrane region" description="Helical" evidence="1">
    <location>
        <begin position="101"/>
        <end position="118"/>
    </location>
</feature>
<accession>A0ABQ5P729</accession>
<evidence type="ECO:0000256" key="1">
    <source>
        <dbReference type="SAM" id="Phobius"/>
    </source>
</evidence>
<evidence type="ECO:0000313" key="2">
    <source>
        <dbReference type="EMBL" id="GLF98046.1"/>
    </source>
</evidence>
<name>A0ABQ5P729_9ACTN</name>
<organism evidence="2 3">
    <name type="scientific">Streptomyces yaizuensis</name>
    <dbReference type="NCBI Taxonomy" id="2989713"/>
    <lineage>
        <taxon>Bacteria</taxon>
        <taxon>Bacillati</taxon>
        <taxon>Actinomycetota</taxon>
        <taxon>Actinomycetes</taxon>
        <taxon>Kitasatosporales</taxon>
        <taxon>Streptomycetaceae</taxon>
        <taxon>Streptomyces</taxon>
    </lineage>
</organism>
<gene>
    <name evidence="2" type="ORF">SYYSPA8_27135</name>
</gene>
<keyword evidence="1" id="KW-0812">Transmembrane</keyword>
<reference evidence="2 3" key="1">
    <citation type="submission" date="2022-10" db="EMBL/GenBank/DDBJ databases">
        <title>Draft genome sequence of Streptomyces sp. YSPA8.</title>
        <authorList>
            <person name="Moriuchi R."/>
            <person name="Dohra H."/>
            <person name="Yamamura H."/>
            <person name="Kodani S."/>
        </authorList>
    </citation>
    <scope>NUCLEOTIDE SEQUENCE [LARGE SCALE GENOMIC DNA]</scope>
    <source>
        <strain evidence="2 3">YSPA8</strain>
    </source>
</reference>
<comment type="caution">
    <text evidence="2">The sequence shown here is derived from an EMBL/GenBank/DDBJ whole genome shotgun (WGS) entry which is preliminary data.</text>
</comment>
<keyword evidence="3" id="KW-1185">Reference proteome</keyword>
<dbReference type="Proteomes" id="UP001291653">
    <property type="component" value="Unassembled WGS sequence"/>
</dbReference>
<keyword evidence="1" id="KW-0472">Membrane</keyword>
<evidence type="ECO:0000313" key="3">
    <source>
        <dbReference type="Proteomes" id="UP001291653"/>
    </source>
</evidence>
<feature type="transmembrane region" description="Helical" evidence="1">
    <location>
        <begin position="12"/>
        <end position="39"/>
    </location>
</feature>
<proteinExistence type="predicted"/>
<keyword evidence="1" id="KW-1133">Transmembrane helix</keyword>
<dbReference type="RefSeq" id="WP_323450035.1">
    <property type="nucleotide sequence ID" value="NZ_BSBI01000013.1"/>
</dbReference>